<dbReference type="PROSITE" id="PS51257">
    <property type="entry name" value="PROKAR_LIPOPROTEIN"/>
    <property type="match status" value="1"/>
</dbReference>
<keyword evidence="1" id="KW-0732">Signal</keyword>
<evidence type="ECO:0000313" key="3">
    <source>
        <dbReference type="Proteomes" id="UP000270021"/>
    </source>
</evidence>
<dbReference type="AlphaFoldDB" id="A0A3Q8WUA5"/>
<reference evidence="2 3" key="1">
    <citation type="submission" date="2018-12" db="EMBL/GenBank/DDBJ databases">
        <title>Complete genome sequence of Flaviflexus salsibiostraticola KCTC 33148.</title>
        <authorList>
            <person name="Bae J.-W."/>
        </authorList>
    </citation>
    <scope>NUCLEOTIDE SEQUENCE [LARGE SCALE GENOMIC DNA]</scope>
    <source>
        <strain evidence="2 3">KCTC 33148</strain>
    </source>
</reference>
<proteinExistence type="predicted"/>
<feature type="chain" id="PRO_5038412513" description="Lipoprotein" evidence="1">
    <location>
        <begin position="18"/>
        <end position="157"/>
    </location>
</feature>
<keyword evidence="3" id="KW-1185">Reference proteome</keyword>
<dbReference type="OrthoDB" id="3267550at2"/>
<gene>
    <name evidence="2" type="ORF">EJO69_09305</name>
</gene>
<dbReference type="RefSeq" id="WP_126041253.1">
    <property type="nucleotide sequence ID" value="NZ_CP034438.1"/>
</dbReference>
<evidence type="ECO:0000313" key="2">
    <source>
        <dbReference type="EMBL" id="AZN30480.1"/>
    </source>
</evidence>
<dbReference type="Proteomes" id="UP000270021">
    <property type="component" value="Chromosome"/>
</dbReference>
<feature type="signal peptide" evidence="1">
    <location>
        <begin position="1"/>
        <end position="17"/>
    </location>
</feature>
<dbReference type="KEGG" id="fsl:EJO69_09305"/>
<evidence type="ECO:0000256" key="1">
    <source>
        <dbReference type="SAM" id="SignalP"/>
    </source>
</evidence>
<accession>A0A3Q8WUA5</accession>
<name>A0A3Q8WUA5_9ACTO</name>
<organism evidence="2 3">
    <name type="scientific">Flaviflexus salsibiostraticola</name>
    <dbReference type="NCBI Taxonomy" id="1282737"/>
    <lineage>
        <taxon>Bacteria</taxon>
        <taxon>Bacillati</taxon>
        <taxon>Actinomycetota</taxon>
        <taxon>Actinomycetes</taxon>
        <taxon>Actinomycetales</taxon>
        <taxon>Actinomycetaceae</taxon>
        <taxon>Flaviflexus</taxon>
    </lineage>
</organism>
<sequence>MNLLRSIAAGGALFMLASCNLTTEAITQMPYAPSDGIRVHLESDVIFENLMVVSDGSGSGVLYGSISNRSAEDVEAVISSDDIDETFSVDARDSINLGTMQDIEDGSLITLEGDFAPGSNLRATVSGGGAQSPAAIPVISACSTDYVDAFPFEADCD</sequence>
<protein>
    <recommendedName>
        <fullName evidence="4">Lipoprotein</fullName>
    </recommendedName>
</protein>
<evidence type="ECO:0008006" key="4">
    <source>
        <dbReference type="Google" id="ProtNLM"/>
    </source>
</evidence>
<dbReference type="EMBL" id="CP034438">
    <property type="protein sequence ID" value="AZN30480.1"/>
    <property type="molecule type" value="Genomic_DNA"/>
</dbReference>